<dbReference type="Gene3D" id="4.10.410.10">
    <property type="entry name" value="Pancreatic trypsin inhibitor Kunitz domain"/>
    <property type="match status" value="1"/>
</dbReference>
<dbReference type="InterPro" id="IPR036880">
    <property type="entry name" value="Kunitz_BPTI_sf"/>
</dbReference>
<feature type="chain" id="PRO_5007285454" evidence="1">
    <location>
        <begin position="25"/>
        <end position="102"/>
    </location>
</feature>
<name>A0A131YM46_RHIAP</name>
<dbReference type="SMART" id="SM00131">
    <property type="entry name" value="KU"/>
    <property type="match status" value="1"/>
</dbReference>
<dbReference type="SUPFAM" id="SSF57362">
    <property type="entry name" value="BPTI-like"/>
    <property type="match status" value="1"/>
</dbReference>
<accession>A0A131YM46</accession>
<dbReference type="EMBL" id="GEDV01008919">
    <property type="protein sequence ID" value="JAP79638.1"/>
    <property type="molecule type" value="Transcribed_RNA"/>
</dbReference>
<protein>
    <submittedName>
        <fullName evidence="3">Pancreatic trypsin inhibitor</fullName>
    </submittedName>
</protein>
<evidence type="ECO:0000313" key="3">
    <source>
        <dbReference type="EMBL" id="JAP79638.1"/>
    </source>
</evidence>
<evidence type="ECO:0000256" key="1">
    <source>
        <dbReference type="SAM" id="SignalP"/>
    </source>
</evidence>
<feature type="signal peptide" evidence="1">
    <location>
        <begin position="1"/>
        <end position="24"/>
    </location>
</feature>
<dbReference type="AlphaFoldDB" id="A0A131YM46"/>
<proteinExistence type="predicted"/>
<reference evidence="3" key="1">
    <citation type="journal article" date="2016" name="Ticks Tick Borne Dis.">
        <title>De novo assembly and annotation of the salivary gland transcriptome of Rhipicephalus appendiculatus male and female ticks during blood feeding.</title>
        <authorList>
            <person name="de Castro M.H."/>
            <person name="de Klerk D."/>
            <person name="Pienaar R."/>
            <person name="Latif A.A."/>
            <person name="Rees D.J."/>
            <person name="Mans B.J."/>
        </authorList>
    </citation>
    <scope>NUCLEOTIDE SEQUENCE</scope>
    <source>
        <tissue evidence="3">Salivary glands</tissue>
    </source>
</reference>
<evidence type="ECO:0000259" key="2">
    <source>
        <dbReference type="SMART" id="SM00131"/>
    </source>
</evidence>
<dbReference type="InterPro" id="IPR002223">
    <property type="entry name" value="Kunitz_BPTI"/>
</dbReference>
<dbReference type="GO" id="GO:0004867">
    <property type="term" value="F:serine-type endopeptidase inhibitor activity"/>
    <property type="evidence" value="ECO:0007669"/>
    <property type="project" value="InterPro"/>
</dbReference>
<organism evidence="3">
    <name type="scientific">Rhipicephalus appendiculatus</name>
    <name type="common">Brown ear tick</name>
    <dbReference type="NCBI Taxonomy" id="34631"/>
    <lineage>
        <taxon>Eukaryota</taxon>
        <taxon>Metazoa</taxon>
        <taxon>Ecdysozoa</taxon>
        <taxon>Arthropoda</taxon>
        <taxon>Chelicerata</taxon>
        <taxon>Arachnida</taxon>
        <taxon>Acari</taxon>
        <taxon>Parasitiformes</taxon>
        <taxon>Ixodida</taxon>
        <taxon>Ixodoidea</taxon>
        <taxon>Ixodidae</taxon>
        <taxon>Rhipicephalinae</taxon>
        <taxon>Rhipicephalus</taxon>
        <taxon>Rhipicephalus</taxon>
    </lineage>
</organism>
<feature type="domain" description="BPTI/Kunitz inhibitor" evidence="2">
    <location>
        <begin position="48"/>
        <end position="98"/>
    </location>
</feature>
<keyword evidence="1" id="KW-0732">Signal</keyword>
<sequence length="102" mass="11834">MNYGRTHIIVWMCIILLHLQGILSTTDVEPRRDELECNRQRGMCIYPAACYCAPHLAFGRWSRNTYYYNGRLNRCLAGGFEGNCNGFLTRAMCRLRCVHRLG</sequence>